<comment type="subcellular location">
    <subcellularLocation>
        <location evidence="1">Endoplasmic reticulum membrane</location>
        <topology evidence="1">Multi-pass membrane protein</topology>
    </subcellularLocation>
</comment>
<evidence type="ECO:0000313" key="9">
    <source>
        <dbReference type="EMBL" id="ODQ48298.1"/>
    </source>
</evidence>
<accession>A0A1E3NRI4</accession>
<dbReference type="PANTHER" id="PTHR23129">
    <property type="entry name" value="ACYL-COENZYME A DIPHOSPHATASE FITM2"/>
    <property type="match status" value="1"/>
</dbReference>
<dbReference type="PANTHER" id="PTHR23129:SF0">
    <property type="entry name" value="ACYL-COENZYME A DIPHOSPHATASE FITM2"/>
    <property type="match status" value="1"/>
</dbReference>
<dbReference type="Pfam" id="PF10261">
    <property type="entry name" value="FIT"/>
    <property type="match status" value="1"/>
</dbReference>
<dbReference type="GO" id="GO:0005789">
    <property type="term" value="C:endoplasmic reticulum membrane"/>
    <property type="evidence" value="ECO:0007669"/>
    <property type="project" value="UniProtKB-SubCell"/>
</dbReference>
<evidence type="ECO:0000256" key="2">
    <source>
        <dbReference type="ARBA" id="ARBA00022692"/>
    </source>
</evidence>
<dbReference type="GO" id="GO:0008654">
    <property type="term" value="P:phospholipid biosynthetic process"/>
    <property type="evidence" value="ECO:0007669"/>
    <property type="project" value="TreeGrafter"/>
</dbReference>
<dbReference type="GeneID" id="30177775"/>
<name>A0A1E3NRI4_9ASCO</name>
<dbReference type="OrthoDB" id="5579088at2759"/>
<proteinExistence type="predicted"/>
<keyword evidence="10" id="KW-1185">Reference proteome</keyword>
<keyword evidence="2 8" id="KW-0812">Transmembrane</keyword>
<evidence type="ECO:0000256" key="4">
    <source>
        <dbReference type="ARBA" id="ARBA00022824"/>
    </source>
</evidence>
<keyword evidence="4" id="KW-0256">Endoplasmic reticulum</keyword>
<evidence type="ECO:0000256" key="6">
    <source>
        <dbReference type="ARBA" id="ARBA00023098"/>
    </source>
</evidence>
<feature type="transmembrane region" description="Helical" evidence="8">
    <location>
        <begin position="99"/>
        <end position="120"/>
    </location>
</feature>
<dbReference type="InterPro" id="IPR019388">
    <property type="entry name" value="FIT"/>
</dbReference>
<evidence type="ECO:0000256" key="7">
    <source>
        <dbReference type="ARBA" id="ARBA00023136"/>
    </source>
</evidence>
<dbReference type="GO" id="GO:0010945">
    <property type="term" value="F:coenzyme A diphosphatase activity"/>
    <property type="evidence" value="ECO:0007669"/>
    <property type="project" value="InterPro"/>
</dbReference>
<reference evidence="9 10" key="1">
    <citation type="journal article" date="2016" name="Proc. Natl. Acad. Sci. U.S.A.">
        <title>Comparative genomics of biotechnologically important yeasts.</title>
        <authorList>
            <person name="Riley R."/>
            <person name="Haridas S."/>
            <person name="Wolfe K.H."/>
            <person name="Lopes M.R."/>
            <person name="Hittinger C.T."/>
            <person name="Goeker M."/>
            <person name="Salamov A.A."/>
            <person name="Wisecaver J.H."/>
            <person name="Long T.M."/>
            <person name="Calvey C.H."/>
            <person name="Aerts A.L."/>
            <person name="Barry K.W."/>
            <person name="Choi C."/>
            <person name="Clum A."/>
            <person name="Coughlan A.Y."/>
            <person name="Deshpande S."/>
            <person name="Douglass A.P."/>
            <person name="Hanson S.J."/>
            <person name="Klenk H.-P."/>
            <person name="LaButti K.M."/>
            <person name="Lapidus A."/>
            <person name="Lindquist E.A."/>
            <person name="Lipzen A.M."/>
            <person name="Meier-Kolthoff J.P."/>
            <person name="Ohm R.A."/>
            <person name="Otillar R.P."/>
            <person name="Pangilinan J.L."/>
            <person name="Peng Y."/>
            <person name="Rokas A."/>
            <person name="Rosa C.A."/>
            <person name="Scheuner C."/>
            <person name="Sibirny A.A."/>
            <person name="Slot J.C."/>
            <person name="Stielow J.B."/>
            <person name="Sun H."/>
            <person name="Kurtzman C.P."/>
            <person name="Blackwell M."/>
            <person name="Grigoriev I.V."/>
            <person name="Jeffries T.W."/>
        </authorList>
    </citation>
    <scope>NUCLEOTIDE SEQUENCE [LARGE SCALE GENOMIC DNA]</scope>
    <source>
        <strain evidence="9 10">NRRL Y-2026</strain>
    </source>
</reference>
<organism evidence="9 10">
    <name type="scientific">Pichia membranifaciens NRRL Y-2026</name>
    <dbReference type="NCBI Taxonomy" id="763406"/>
    <lineage>
        <taxon>Eukaryota</taxon>
        <taxon>Fungi</taxon>
        <taxon>Dikarya</taxon>
        <taxon>Ascomycota</taxon>
        <taxon>Saccharomycotina</taxon>
        <taxon>Pichiomycetes</taxon>
        <taxon>Pichiales</taxon>
        <taxon>Pichiaceae</taxon>
        <taxon>Pichia</taxon>
    </lineage>
</organism>
<evidence type="ECO:0000313" key="10">
    <source>
        <dbReference type="Proteomes" id="UP000094455"/>
    </source>
</evidence>
<dbReference type="AlphaFoldDB" id="A0A1E3NRI4"/>
<sequence length="154" mass="16825">MTGGQCTNIEQSSIPATLKSLFENTLSTTNGQSFSSSFVSSATCRRLKGSWEGGHDPSGHVFLLTLSSTLLIVESIELYTSEDNLVQELFAKNLSWIQFIVHPIILTLVVVLTGLNMLLMTIVKYHSLKEQLGGLSAALVVIWMANRIVKALVL</sequence>
<dbReference type="STRING" id="763406.A0A1E3NRI4"/>
<keyword evidence="6" id="KW-0443">Lipid metabolism</keyword>
<keyword evidence="3" id="KW-0378">Hydrolase</keyword>
<evidence type="ECO:0000256" key="8">
    <source>
        <dbReference type="SAM" id="Phobius"/>
    </source>
</evidence>
<dbReference type="RefSeq" id="XP_019019411.1">
    <property type="nucleotide sequence ID" value="XM_019161088.1"/>
</dbReference>
<evidence type="ECO:0000256" key="1">
    <source>
        <dbReference type="ARBA" id="ARBA00004477"/>
    </source>
</evidence>
<dbReference type="GO" id="GO:0019915">
    <property type="term" value="P:lipid storage"/>
    <property type="evidence" value="ECO:0007669"/>
    <property type="project" value="InterPro"/>
</dbReference>
<dbReference type="EMBL" id="KV454002">
    <property type="protein sequence ID" value="ODQ48298.1"/>
    <property type="molecule type" value="Genomic_DNA"/>
</dbReference>
<keyword evidence="7 8" id="KW-0472">Membrane</keyword>
<evidence type="ECO:0000256" key="5">
    <source>
        <dbReference type="ARBA" id="ARBA00022989"/>
    </source>
</evidence>
<feature type="transmembrane region" description="Helical" evidence="8">
    <location>
        <begin position="132"/>
        <end position="149"/>
    </location>
</feature>
<gene>
    <name evidence="9" type="ORF">PICMEDRAFT_16102</name>
</gene>
<keyword evidence="5 8" id="KW-1133">Transmembrane helix</keyword>
<protein>
    <submittedName>
        <fullName evidence="9">Uncharacterized protein</fullName>
    </submittedName>
</protein>
<evidence type="ECO:0000256" key="3">
    <source>
        <dbReference type="ARBA" id="ARBA00022801"/>
    </source>
</evidence>
<dbReference type="Proteomes" id="UP000094455">
    <property type="component" value="Unassembled WGS sequence"/>
</dbReference>
<dbReference type="GO" id="GO:0034389">
    <property type="term" value="P:lipid droplet organization"/>
    <property type="evidence" value="ECO:0007669"/>
    <property type="project" value="TreeGrafter"/>
</dbReference>